<dbReference type="PANTHER" id="PTHR43245">
    <property type="entry name" value="BIFUNCTIONAL POLYMYXIN RESISTANCE PROTEIN ARNA"/>
    <property type="match status" value="1"/>
</dbReference>
<dbReference type="SUPFAM" id="SSF51735">
    <property type="entry name" value="NAD(P)-binding Rossmann-fold domains"/>
    <property type="match status" value="1"/>
</dbReference>
<sequence>MSVTPQDPKDLRPPTDPRRRVLLTGATGGIGSLLSERLDADYELVLHGHTAPSGETAERFHLADLTDEAAVAALMDGVDTVIHMAGASAPTSSWEDVLAANIIGLRNVLEGARTRGVRRIVYASSNHLMGMYDKLGEWPVYPTTLPRADSLYGVSKAFGEALGRFYHDTYGLDFIALRIGWSTDDPDDRDIDLLHAMWLSEDDTEQVVRCAIEADVTFGLYYAISDNPNRRWDVTNTMLELGYRPKDRYPEHPGEHEDPDQPTPPDWPNNS</sequence>
<name>A0A5Q2FHH9_9ACTN</name>
<dbReference type="AlphaFoldDB" id="A0A5Q2FHH9"/>
<organism evidence="3 4">
    <name type="scientific">Raineyella fluvialis</name>
    <dbReference type="NCBI Taxonomy" id="2662261"/>
    <lineage>
        <taxon>Bacteria</taxon>
        <taxon>Bacillati</taxon>
        <taxon>Actinomycetota</taxon>
        <taxon>Actinomycetes</taxon>
        <taxon>Propionibacteriales</taxon>
        <taxon>Propionibacteriaceae</taxon>
        <taxon>Raineyella</taxon>
    </lineage>
</organism>
<evidence type="ECO:0000313" key="3">
    <source>
        <dbReference type="EMBL" id="QGF24583.1"/>
    </source>
</evidence>
<protein>
    <submittedName>
        <fullName evidence="3">NAD-dependent epimerase/dehydratase family protein</fullName>
    </submittedName>
</protein>
<dbReference type="InterPro" id="IPR050177">
    <property type="entry name" value="Lipid_A_modif_metabolic_enz"/>
</dbReference>
<evidence type="ECO:0000313" key="4">
    <source>
        <dbReference type="Proteomes" id="UP000386847"/>
    </source>
</evidence>
<dbReference type="InterPro" id="IPR036291">
    <property type="entry name" value="NAD(P)-bd_dom_sf"/>
</dbReference>
<dbReference type="InterPro" id="IPR001509">
    <property type="entry name" value="Epimerase_deHydtase"/>
</dbReference>
<feature type="region of interest" description="Disordered" evidence="1">
    <location>
        <begin position="244"/>
        <end position="271"/>
    </location>
</feature>
<gene>
    <name evidence="3" type="ORF">Rai3103_14135</name>
</gene>
<evidence type="ECO:0000256" key="1">
    <source>
        <dbReference type="SAM" id="MobiDB-lite"/>
    </source>
</evidence>
<dbReference type="PANTHER" id="PTHR43245:SF55">
    <property type="entry name" value="NAD(P)-BINDING DOMAIN-CONTAINING PROTEIN"/>
    <property type="match status" value="1"/>
</dbReference>
<proteinExistence type="predicted"/>
<dbReference type="Gene3D" id="3.40.50.720">
    <property type="entry name" value="NAD(P)-binding Rossmann-like Domain"/>
    <property type="match status" value="1"/>
</dbReference>
<evidence type="ECO:0000259" key="2">
    <source>
        <dbReference type="Pfam" id="PF01370"/>
    </source>
</evidence>
<dbReference type="EMBL" id="CP045725">
    <property type="protein sequence ID" value="QGF24583.1"/>
    <property type="molecule type" value="Genomic_DNA"/>
</dbReference>
<dbReference type="CDD" id="cd08946">
    <property type="entry name" value="SDR_e"/>
    <property type="match status" value="1"/>
</dbReference>
<feature type="compositionally biased region" description="Pro residues" evidence="1">
    <location>
        <begin position="261"/>
        <end position="271"/>
    </location>
</feature>
<feature type="compositionally biased region" description="Basic and acidic residues" evidence="1">
    <location>
        <begin position="244"/>
        <end position="256"/>
    </location>
</feature>
<keyword evidence="4" id="KW-1185">Reference proteome</keyword>
<feature type="compositionally biased region" description="Basic and acidic residues" evidence="1">
    <location>
        <begin position="7"/>
        <end position="19"/>
    </location>
</feature>
<dbReference type="Proteomes" id="UP000386847">
    <property type="component" value="Chromosome"/>
</dbReference>
<feature type="domain" description="NAD-dependent epimerase/dehydratase" evidence="2">
    <location>
        <begin position="21"/>
        <end position="179"/>
    </location>
</feature>
<feature type="region of interest" description="Disordered" evidence="1">
    <location>
        <begin position="1"/>
        <end position="22"/>
    </location>
</feature>
<dbReference type="Pfam" id="PF01370">
    <property type="entry name" value="Epimerase"/>
    <property type="match status" value="1"/>
</dbReference>
<reference evidence="3 4" key="1">
    <citation type="submission" date="2019-10" db="EMBL/GenBank/DDBJ databases">
        <title>Genomic analysis of Raineyella sp. CBA3103.</title>
        <authorList>
            <person name="Roh S.W."/>
        </authorList>
    </citation>
    <scope>NUCLEOTIDE SEQUENCE [LARGE SCALE GENOMIC DNA]</scope>
    <source>
        <strain evidence="3 4">CBA3103</strain>
    </source>
</reference>
<accession>A0A5Q2FHH9</accession>
<dbReference type="KEGG" id="rain:Rai3103_14135"/>